<dbReference type="SUPFAM" id="SSF103473">
    <property type="entry name" value="MFS general substrate transporter"/>
    <property type="match status" value="1"/>
</dbReference>
<reference evidence="9" key="1">
    <citation type="journal article" date="2019" name="Int. J. Syst. Evol. Microbiol.">
        <title>The Global Catalogue of Microorganisms (GCM) 10K type strain sequencing project: providing services to taxonomists for standard genome sequencing and annotation.</title>
        <authorList>
            <consortium name="The Broad Institute Genomics Platform"/>
            <consortium name="The Broad Institute Genome Sequencing Center for Infectious Disease"/>
            <person name="Wu L."/>
            <person name="Ma J."/>
        </authorList>
    </citation>
    <scope>NUCLEOTIDE SEQUENCE [LARGE SCALE GENOMIC DNA]</scope>
    <source>
        <strain evidence="9">JCM 17137</strain>
    </source>
</reference>
<gene>
    <name evidence="8" type="ORF">GCM10022402_03140</name>
</gene>
<protein>
    <submittedName>
        <fullName evidence="8">Type II secretion system F family protein</fullName>
    </submittedName>
</protein>
<accession>A0ABP7F149</accession>
<evidence type="ECO:0000256" key="3">
    <source>
        <dbReference type="ARBA" id="ARBA00022692"/>
    </source>
</evidence>
<comment type="subcellular location">
    <subcellularLocation>
        <location evidence="1">Cell membrane</location>
        <topology evidence="1">Multi-pass membrane protein</topology>
    </subcellularLocation>
</comment>
<dbReference type="InterPro" id="IPR018076">
    <property type="entry name" value="T2SS_GspF_dom"/>
</dbReference>
<dbReference type="EMBL" id="BAABDD010000001">
    <property type="protein sequence ID" value="GAA3725783.1"/>
    <property type="molecule type" value="Genomic_DNA"/>
</dbReference>
<feature type="transmembrane region" description="Helical" evidence="6">
    <location>
        <begin position="245"/>
        <end position="270"/>
    </location>
</feature>
<organism evidence="8 9">
    <name type="scientific">Salinactinospora qingdaonensis</name>
    <dbReference type="NCBI Taxonomy" id="702744"/>
    <lineage>
        <taxon>Bacteria</taxon>
        <taxon>Bacillati</taxon>
        <taxon>Actinomycetota</taxon>
        <taxon>Actinomycetes</taxon>
        <taxon>Streptosporangiales</taxon>
        <taxon>Nocardiopsidaceae</taxon>
        <taxon>Salinactinospora</taxon>
    </lineage>
</organism>
<evidence type="ECO:0000256" key="2">
    <source>
        <dbReference type="ARBA" id="ARBA00022475"/>
    </source>
</evidence>
<evidence type="ECO:0000313" key="9">
    <source>
        <dbReference type="Proteomes" id="UP001500908"/>
    </source>
</evidence>
<evidence type="ECO:0000256" key="1">
    <source>
        <dbReference type="ARBA" id="ARBA00004651"/>
    </source>
</evidence>
<dbReference type="Proteomes" id="UP001500908">
    <property type="component" value="Unassembled WGS sequence"/>
</dbReference>
<dbReference type="PANTHER" id="PTHR35007">
    <property type="entry name" value="INTEGRAL MEMBRANE PROTEIN-RELATED"/>
    <property type="match status" value="1"/>
</dbReference>
<dbReference type="InterPro" id="IPR036259">
    <property type="entry name" value="MFS_trans_sf"/>
</dbReference>
<dbReference type="PANTHER" id="PTHR35007:SF1">
    <property type="entry name" value="PILUS ASSEMBLY PROTEIN"/>
    <property type="match status" value="1"/>
</dbReference>
<proteinExistence type="predicted"/>
<comment type="caution">
    <text evidence="8">The sequence shown here is derived from an EMBL/GenBank/DDBJ whole genome shotgun (WGS) entry which is preliminary data.</text>
</comment>
<keyword evidence="4 6" id="KW-1133">Transmembrane helix</keyword>
<keyword evidence="5 6" id="KW-0472">Membrane</keyword>
<feature type="transmembrane region" description="Helical" evidence="6">
    <location>
        <begin position="6"/>
        <end position="24"/>
    </location>
</feature>
<keyword evidence="3 6" id="KW-0812">Transmembrane</keyword>
<evidence type="ECO:0000256" key="5">
    <source>
        <dbReference type="ARBA" id="ARBA00023136"/>
    </source>
</evidence>
<evidence type="ECO:0000256" key="4">
    <source>
        <dbReference type="ARBA" id="ARBA00022989"/>
    </source>
</evidence>
<dbReference type="Pfam" id="PF00482">
    <property type="entry name" value="T2SSF"/>
    <property type="match status" value="1"/>
</dbReference>
<feature type="transmembrane region" description="Helical" evidence="6">
    <location>
        <begin position="107"/>
        <end position="124"/>
    </location>
</feature>
<evidence type="ECO:0000313" key="8">
    <source>
        <dbReference type="EMBL" id="GAA3725783.1"/>
    </source>
</evidence>
<keyword evidence="9" id="KW-1185">Reference proteome</keyword>
<dbReference type="InterPro" id="IPR042094">
    <property type="entry name" value="T2SS_GspF_sf"/>
</dbReference>
<feature type="transmembrane region" description="Helical" evidence="6">
    <location>
        <begin position="78"/>
        <end position="101"/>
    </location>
</feature>
<evidence type="ECO:0000259" key="7">
    <source>
        <dbReference type="Pfam" id="PF00482"/>
    </source>
</evidence>
<feature type="transmembrane region" description="Helical" evidence="6">
    <location>
        <begin position="282"/>
        <end position="302"/>
    </location>
</feature>
<evidence type="ECO:0000256" key="6">
    <source>
        <dbReference type="SAM" id="Phobius"/>
    </source>
</evidence>
<keyword evidence="2" id="KW-1003">Cell membrane</keyword>
<name>A0ABP7F149_9ACTN</name>
<feature type="domain" description="Type II secretion system protein GspF" evidence="7">
    <location>
        <begin position="143"/>
        <end position="266"/>
    </location>
</feature>
<dbReference type="Gene3D" id="1.20.81.30">
    <property type="entry name" value="Type II secretion system (T2SS), domain F"/>
    <property type="match status" value="1"/>
</dbReference>
<sequence length="310" mass="33867">MNLLMAGVLVGTTLVLAVAIWGLYELTAGAEQRRMLVARSALDEVERRARTPLARLDVALHRTELGRRLSRRIARSGVEVRVSTFVVAMVAAAVLAVIFVWQILAPVFGIAAAVGVGWLFFSYLRRQEERRREEFTGQLPELARVLSNATSAGLALPTAIDMAADELDDPAGSEMRRLAQAMKVGQPFETALNDLSKRMPSRELGVLTSTLLVASRAGGSLVTSLRNISETLENRKETRREVRTILTETTSTTWALGLMGVGALFLINAILPDILRNMTASLAGQLVLGLSALLFIFGLVLVRRITRIDF</sequence>